<dbReference type="AlphaFoldDB" id="A0A8K1GXB5"/>
<gene>
    <name evidence="2" type="ORF">HGM15179_002105</name>
</gene>
<protein>
    <submittedName>
        <fullName evidence="2">Uncharacterized protein</fullName>
    </submittedName>
</protein>
<feature type="compositionally biased region" description="Basic and acidic residues" evidence="1">
    <location>
        <begin position="7"/>
        <end position="17"/>
    </location>
</feature>
<keyword evidence="3" id="KW-1185">Reference proteome</keyword>
<feature type="region of interest" description="Disordered" evidence="1">
    <location>
        <begin position="1"/>
        <end position="43"/>
    </location>
</feature>
<dbReference type="EMBL" id="SWJQ01000035">
    <property type="protein sequence ID" value="TRZ25000.1"/>
    <property type="molecule type" value="Genomic_DNA"/>
</dbReference>
<name>A0A8K1GXB5_9PASS</name>
<comment type="caution">
    <text evidence="2">The sequence shown here is derived from an EMBL/GenBank/DDBJ whole genome shotgun (WGS) entry which is preliminary data.</text>
</comment>
<dbReference type="OrthoDB" id="10056483at2759"/>
<proteinExistence type="predicted"/>
<organism evidence="2 3">
    <name type="scientific">Zosterops borbonicus</name>
    <dbReference type="NCBI Taxonomy" id="364589"/>
    <lineage>
        <taxon>Eukaryota</taxon>
        <taxon>Metazoa</taxon>
        <taxon>Chordata</taxon>
        <taxon>Craniata</taxon>
        <taxon>Vertebrata</taxon>
        <taxon>Euteleostomi</taxon>
        <taxon>Archelosauria</taxon>
        <taxon>Archosauria</taxon>
        <taxon>Dinosauria</taxon>
        <taxon>Saurischia</taxon>
        <taxon>Theropoda</taxon>
        <taxon>Coelurosauria</taxon>
        <taxon>Aves</taxon>
        <taxon>Neognathae</taxon>
        <taxon>Neoaves</taxon>
        <taxon>Telluraves</taxon>
        <taxon>Australaves</taxon>
        <taxon>Passeriformes</taxon>
        <taxon>Sylvioidea</taxon>
        <taxon>Zosteropidae</taxon>
        <taxon>Zosterops</taxon>
    </lineage>
</organism>
<evidence type="ECO:0000313" key="2">
    <source>
        <dbReference type="EMBL" id="TRZ25000.1"/>
    </source>
</evidence>
<evidence type="ECO:0000313" key="3">
    <source>
        <dbReference type="Proteomes" id="UP000796761"/>
    </source>
</evidence>
<accession>A0A8K1GXB5</accession>
<evidence type="ECO:0000256" key="1">
    <source>
        <dbReference type="SAM" id="MobiDB-lite"/>
    </source>
</evidence>
<reference evidence="2" key="1">
    <citation type="submission" date="2019-04" db="EMBL/GenBank/DDBJ databases">
        <title>Genome assembly of Zosterops borbonicus 15179.</title>
        <authorList>
            <person name="Leroy T."/>
            <person name="Anselmetti Y."/>
            <person name="Tilak M.-K."/>
            <person name="Nabholz B."/>
        </authorList>
    </citation>
    <scope>NUCLEOTIDE SEQUENCE</scope>
    <source>
        <strain evidence="2">HGM_15179</strain>
        <tissue evidence="2">Muscle</tissue>
    </source>
</reference>
<dbReference type="Proteomes" id="UP000796761">
    <property type="component" value="Unassembled WGS sequence"/>
</dbReference>
<feature type="compositionally biased region" description="Polar residues" evidence="1">
    <location>
        <begin position="18"/>
        <end position="30"/>
    </location>
</feature>
<feature type="compositionally biased region" description="Basic and acidic residues" evidence="1">
    <location>
        <begin position="33"/>
        <end position="43"/>
    </location>
</feature>
<sequence>MTVGVGGRKEKDLKEGKSNNPNWQSKNNQIGGWKEKEGKGKTKMERTPPIFMATDIHSYVRRQQAEWVVDTLRGWDVIPGDMDRLMEWAQVNLMRFSKAKCKVLHVDWYNPQFQYRLGDEEMESSPVEKDLGDCKGHELLWDLQQEKDVDLLEQVQKRDPEMGRRLKHLSCEDRLRELRLLSLEKKGLQEDLIAAFHYLKEHYRKDEGYSF</sequence>